<dbReference type="SUPFAM" id="SSF56235">
    <property type="entry name" value="N-terminal nucleophile aminohydrolases (Ntn hydrolases)"/>
    <property type="match status" value="1"/>
</dbReference>
<organism evidence="3 4">
    <name type="scientific">Chaetoceros tenuissimus</name>
    <dbReference type="NCBI Taxonomy" id="426638"/>
    <lineage>
        <taxon>Eukaryota</taxon>
        <taxon>Sar</taxon>
        <taxon>Stramenopiles</taxon>
        <taxon>Ochrophyta</taxon>
        <taxon>Bacillariophyta</taxon>
        <taxon>Coscinodiscophyceae</taxon>
        <taxon>Chaetocerotophycidae</taxon>
        <taxon>Chaetocerotales</taxon>
        <taxon>Chaetocerotaceae</taxon>
        <taxon>Chaetoceros</taxon>
    </lineage>
</organism>
<keyword evidence="1" id="KW-0647">Proteasome</keyword>
<dbReference type="InterPro" id="IPR029055">
    <property type="entry name" value="Ntn_hydrolases_N"/>
</dbReference>
<evidence type="ECO:0000313" key="3">
    <source>
        <dbReference type="EMBL" id="GFH46063.1"/>
    </source>
</evidence>
<comment type="caution">
    <text evidence="3">The sequence shown here is derived from an EMBL/GenBank/DDBJ whole genome shotgun (WGS) entry which is preliminary data.</text>
</comment>
<dbReference type="AlphaFoldDB" id="A0AAD3CI56"/>
<sequence>MLSRYTHLLLALVACLVQNSTASSASNLYPVKNLEASITASSSQASVLALRCKDCTVVVSMSPPSKDQTCNLTLSNTIQFLDDDDDLATSTTDTLFPITRRGPVSNLINNENSHSLPTSQSRIMYILQEYHGLALFMTGFASDVQYLTRLAAGYVSQQEYLYSSAQKISANEVMRDAIAPRVRDMTMNGSRPFGIQALAISPSVKSNGAQIVTIDPSGNLRYWHGLGAFIGKDKALIQKHLHKVLEREKMTKDHLPESWNIGLKICLEALLETAEETQNIKETPFEEIESELNAMVIHCQNEATGICQSVSNRHLSQVLRKCHDELLVKHDDKVKT</sequence>
<name>A0AAD3CI56_9STRA</name>
<feature type="signal peptide" evidence="2">
    <location>
        <begin position="1"/>
        <end position="22"/>
    </location>
</feature>
<evidence type="ECO:0000256" key="1">
    <source>
        <dbReference type="ARBA" id="ARBA00022942"/>
    </source>
</evidence>
<protein>
    <submittedName>
        <fullName evidence="3">Uncharacterized protein</fullName>
    </submittedName>
</protein>
<dbReference type="Proteomes" id="UP001054902">
    <property type="component" value="Unassembled WGS sequence"/>
</dbReference>
<keyword evidence="2" id="KW-0732">Signal</keyword>
<dbReference type="EMBL" id="BLLK01000022">
    <property type="protein sequence ID" value="GFH46063.1"/>
    <property type="molecule type" value="Genomic_DNA"/>
</dbReference>
<reference evidence="3 4" key="1">
    <citation type="journal article" date="2021" name="Sci. Rep.">
        <title>The genome of the diatom Chaetoceros tenuissimus carries an ancient integrated fragment of an extant virus.</title>
        <authorList>
            <person name="Hongo Y."/>
            <person name="Kimura K."/>
            <person name="Takaki Y."/>
            <person name="Yoshida Y."/>
            <person name="Baba S."/>
            <person name="Kobayashi G."/>
            <person name="Nagasaki K."/>
            <person name="Hano T."/>
            <person name="Tomaru Y."/>
        </authorList>
    </citation>
    <scope>NUCLEOTIDE SEQUENCE [LARGE SCALE GENOMIC DNA]</scope>
    <source>
        <strain evidence="3 4">NIES-3715</strain>
    </source>
</reference>
<accession>A0AAD3CI56</accession>
<dbReference type="InterPro" id="IPR001353">
    <property type="entry name" value="Proteasome_sua/b"/>
</dbReference>
<gene>
    <name evidence="3" type="ORF">CTEN210_02537</name>
</gene>
<dbReference type="Pfam" id="PF00227">
    <property type="entry name" value="Proteasome"/>
    <property type="match status" value="1"/>
</dbReference>
<feature type="chain" id="PRO_5042259726" evidence="2">
    <location>
        <begin position="23"/>
        <end position="336"/>
    </location>
</feature>
<keyword evidence="4" id="KW-1185">Reference proteome</keyword>
<dbReference type="GO" id="GO:0005839">
    <property type="term" value="C:proteasome core complex"/>
    <property type="evidence" value="ECO:0007669"/>
    <property type="project" value="InterPro"/>
</dbReference>
<evidence type="ECO:0000256" key="2">
    <source>
        <dbReference type="SAM" id="SignalP"/>
    </source>
</evidence>
<proteinExistence type="predicted"/>
<dbReference type="GO" id="GO:0051603">
    <property type="term" value="P:proteolysis involved in protein catabolic process"/>
    <property type="evidence" value="ECO:0007669"/>
    <property type="project" value="InterPro"/>
</dbReference>
<evidence type="ECO:0000313" key="4">
    <source>
        <dbReference type="Proteomes" id="UP001054902"/>
    </source>
</evidence>
<dbReference type="PANTHER" id="PTHR11599">
    <property type="entry name" value="PROTEASOME SUBUNIT ALPHA/BETA"/>
    <property type="match status" value="1"/>
</dbReference>
<dbReference type="PROSITE" id="PS51257">
    <property type="entry name" value="PROKAR_LIPOPROTEIN"/>
    <property type="match status" value="1"/>
</dbReference>
<dbReference type="InterPro" id="IPR050115">
    <property type="entry name" value="Proteasome_alpha"/>
</dbReference>
<dbReference type="Gene3D" id="3.60.20.10">
    <property type="entry name" value="Glutamine Phosphoribosylpyrophosphate, subunit 1, domain 1"/>
    <property type="match status" value="1"/>
</dbReference>